<dbReference type="AlphaFoldDB" id="A0A6J8D4D6"/>
<keyword evidence="6" id="KW-1185">Reference proteome</keyword>
<keyword evidence="2" id="KW-0964">Secreted</keyword>
<comment type="subcellular location">
    <subcellularLocation>
        <location evidence="1">Secreted</location>
    </subcellularLocation>
</comment>
<evidence type="ECO:0000313" key="5">
    <source>
        <dbReference type="EMBL" id="CAC5403588.1"/>
    </source>
</evidence>
<dbReference type="EMBL" id="CACVKT020006795">
    <property type="protein sequence ID" value="CAC5403588.1"/>
    <property type="molecule type" value="Genomic_DNA"/>
</dbReference>
<dbReference type="PANTHER" id="PTHR22923">
    <property type="entry name" value="CEREBELLIN-RELATED"/>
    <property type="match status" value="1"/>
</dbReference>
<evidence type="ECO:0000313" key="6">
    <source>
        <dbReference type="Proteomes" id="UP000507470"/>
    </source>
</evidence>
<accession>A0A6J8D4D6</accession>
<dbReference type="InterPro" id="IPR001073">
    <property type="entry name" value="C1q_dom"/>
</dbReference>
<dbReference type="InterPro" id="IPR008983">
    <property type="entry name" value="Tumour_necrosis_fac-like_dom"/>
</dbReference>
<dbReference type="OrthoDB" id="6096010at2759"/>
<dbReference type="Proteomes" id="UP000507470">
    <property type="component" value="Unassembled WGS sequence"/>
</dbReference>
<keyword evidence="3" id="KW-0732">Signal</keyword>
<gene>
    <name evidence="5" type="ORF">MCOR_37466</name>
</gene>
<dbReference type="Gene3D" id="2.60.120.40">
    <property type="match status" value="1"/>
</dbReference>
<dbReference type="InterPro" id="IPR050822">
    <property type="entry name" value="Cerebellin_Synaptic_Org"/>
</dbReference>
<proteinExistence type="predicted"/>
<dbReference type="SUPFAM" id="SSF49842">
    <property type="entry name" value="TNF-like"/>
    <property type="match status" value="1"/>
</dbReference>
<name>A0A6J8D4D6_MYTCO</name>
<dbReference type="Pfam" id="PF00386">
    <property type="entry name" value="C1q"/>
    <property type="match status" value="1"/>
</dbReference>
<dbReference type="PRINTS" id="PR00007">
    <property type="entry name" value="COMPLEMNTC1Q"/>
</dbReference>
<reference evidence="5 6" key="1">
    <citation type="submission" date="2020-06" db="EMBL/GenBank/DDBJ databases">
        <authorList>
            <person name="Li R."/>
            <person name="Bekaert M."/>
        </authorList>
    </citation>
    <scope>NUCLEOTIDE SEQUENCE [LARGE SCALE GENOMIC DNA]</scope>
    <source>
        <strain evidence="6">wild</strain>
    </source>
</reference>
<protein>
    <recommendedName>
        <fullName evidence="4">C1q domain-containing protein</fullName>
    </recommendedName>
</protein>
<organism evidence="5 6">
    <name type="scientific">Mytilus coruscus</name>
    <name type="common">Sea mussel</name>
    <dbReference type="NCBI Taxonomy" id="42192"/>
    <lineage>
        <taxon>Eukaryota</taxon>
        <taxon>Metazoa</taxon>
        <taxon>Spiralia</taxon>
        <taxon>Lophotrochozoa</taxon>
        <taxon>Mollusca</taxon>
        <taxon>Bivalvia</taxon>
        <taxon>Autobranchia</taxon>
        <taxon>Pteriomorphia</taxon>
        <taxon>Mytilida</taxon>
        <taxon>Mytiloidea</taxon>
        <taxon>Mytilidae</taxon>
        <taxon>Mytilinae</taxon>
        <taxon>Mytilus</taxon>
    </lineage>
</organism>
<evidence type="ECO:0000259" key="4">
    <source>
        <dbReference type="PROSITE" id="PS50871"/>
    </source>
</evidence>
<dbReference type="GO" id="GO:0005576">
    <property type="term" value="C:extracellular region"/>
    <property type="evidence" value="ECO:0007669"/>
    <property type="project" value="UniProtKB-SubCell"/>
</dbReference>
<sequence>MVKHIMWILHELGRASSWYTSVAMHQCTPCVSLFLPSEVNCVTSADQNLRFKNIENQLTGQLFELEKRVTLLKNENSEISKSRDALQSIVYSQKEEIAALDSLIDKLDFPKDQTKHNNGTVTQSEVENGDDRHGKRRIIYSRQSRVTSPAFYAYMSTNEASPGPHHTLIFNSVITNVGNAYNQYSGIFTVPSTGMYVLSYTITAYTSSYIPVEIVKNAGVIGSLLTKAYSNYKHSVSSTVVVNMNAGDVCYVRTSGSGATPSGSIYSGTEARTSFTGWRIE</sequence>
<feature type="domain" description="C1q" evidence="4">
    <location>
        <begin position="144"/>
        <end position="281"/>
    </location>
</feature>
<evidence type="ECO:0000256" key="1">
    <source>
        <dbReference type="ARBA" id="ARBA00004613"/>
    </source>
</evidence>
<dbReference type="PROSITE" id="PS50871">
    <property type="entry name" value="C1Q"/>
    <property type="match status" value="1"/>
</dbReference>
<evidence type="ECO:0000256" key="3">
    <source>
        <dbReference type="ARBA" id="ARBA00022729"/>
    </source>
</evidence>
<evidence type="ECO:0000256" key="2">
    <source>
        <dbReference type="ARBA" id="ARBA00022525"/>
    </source>
</evidence>
<dbReference type="PANTHER" id="PTHR22923:SF116">
    <property type="entry name" value="C1Q DOMAIN-CONTAINING PROTEIN"/>
    <property type="match status" value="1"/>
</dbReference>
<dbReference type="SMART" id="SM00110">
    <property type="entry name" value="C1Q"/>
    <property type="match status" value="1"/>
</dbReference>